<feature type="region of interest" description="Disordered" evidence="1">
    <location>
        <begin position="207"/>
        <end position="226"/>
    </location>
</feature>
<keyword evidence="2" id="KW-0472">Membrane</keyword>
<sequence length="292" mass="33100">MNFHFTARGGDISSVHEEFDGTFSQFIESFESELSEIRREAEIEAEIEMQKLLGLVDRSGKLYDDSMEETPDENEEMDLYDVLEEADDAVQNADDRKDSTTDEIDQQYESLGVIDESELSVNEQDTSESILQVEESMSESLQHFEEDTYDLDEDDVMPVSVPAVDEIDETGELEVQLSVDDDTTVELDTTTGISVDLIESVPKIKPKKKHTSKSKKKIATKSRKETESSIELMDHSNFDVASTTSSVSITKEKGLRFYMQTDLVRSVFLFIATVVITIWLQRLQKQMEAQGI</sequence>
<dbReference type="EMBL" id="JALLPJ020000461">
    <property type="protein sequence ID" value="KAL3791540.1"/>
    <property type="molecule type" value="Genomic_DNA"/>
</dbReference>
<comment type="caution">
    <text evidence="3">The sequence shown here is derived from an EMBL/GenBank/DDBJ whole genome shotgun (WGS) entry which is preliminary data.</text>
</comment>
<feature type="compositionally biased region" description="Basic residues" evidence="1">
    <location>
        <begin position="207"/>
        <end position="221"/>
    </location>
</feature>
<accession>A0ABD3PU24</accession>
<evidence type="ECO:0000256" key="1">
    <source>
        <dbReference type="SAM" id="MobiDB-lite"/>
    </source>
</evidence>
<evidence type="ECO:0000256" key="2">
    <source>
        <dbReference type="SAM" id="Phobius"/>
    </source>
</evidence>
<protein>
    <submittedName>
        <fullName evidence="3">Uncharacterized protein</fullName>
    </submittedName>
</protein>
<evidence type="ECO:0000313" key="3">
    <source>
        <dbReference type="EMBL" id="KAL3791540.1"/>
    </source>
</evidence>
<feature type="transmembrane region" description="Helical" evidence="2">
    <location>
        <begin position="263"/>
        <end position="280"/>
    </location>
</feature>
<organism evidence="3 4">
    <name type="scientific">Cyclotella atomus</name>
    <dbReference type="NCBI Taxonomy" id="382360"/>
    <lineage>
        <taxon>Eukaryota</taxon>
        <taxon>Sar</taxon>
        <taxon>Stramenopiles</taxon>
        <taxon>Ochrophyta</taxon>
        <taxon>Bacillariophyta</taxon>
        <taxon>Coscinodiscophyceae</taxon>
        <taxon>Thalassiosirophycidae</taxon>
        <taxon>Stephanodiscales</taxon>
        <taxon>Stephanodiscaceae</taxon>
        <taxon>Cyclotella</taxon>
    </lineage>
</organism>
<keyword evidence="2" id="KW-1133">Transmembrane helix</keyword>
<gene>
    <name evidence="3" type="ORF">ACHAWO_009747</name>
</gene>
<keyword evidence="4" id="KW-1185">Reference proteome</keyword>
<reference evidence="3 4" key="1">
    <citation type="submission" date="2024-10" db="EMBL/GenBank/DDBJ databases">
        <title>Updated reference genomes for cyclostephanoid diatoms.</title>
        <authorList>
            <person name="Roberts W.R."/>
            <person name="Alverson A.J."/>
        </authorList>
    </citation>
    <scope>NUCLEOTIDE SEQUENCE [LARGE SCALE GENOMIC DNA]</scope>
    <source>
        <strain evidence="3 4">AJA010-31</strain>
    </source>
</reference>
<proteinExistence type="predicted"/>
<name>A0ABD3PU24_9STRA</name>
<dbReference type="Proteomes" id="UP001530400">
    <property type="component" value="Unassembled WGS sequence"/>
</dbReference>
<dbReference type="AlphaFoldDB" id="A0ABD3PU24"/>
<evidence type="ECO:0000313" key="4">
    <source>
        <dbReference type="Proteomes" id="UP001530400"/>
    </source>
</evidence>
<keyword evidence="2" id="KW-0812">Transmembrane</keyword>